<keyword evidence="4" id="KW-0430">Lectin</keyword>
<evidence type="ECO:0000313" key="8">
    <source>
        <dbReference type="EMBL" id="MBL4917642.1"/>
    </source>
</evidence>
<evidence type="ECO:0000256" key="3">
    <source>
        <dbReference type="ARBA" id="ARBA00022475"/>
    </source>
</evidence>
<evidence type="ECO:0000313" key="9">
    <source>
        <dbReference type="Proteomes" id="UP000648908"/>
    </source>
</evidence>
<evidence type="ECO:0000256" key="5">
    <source>
        <dbReference type="ARBA" id="ARBA00025321"/>
    </source>
</evidence>
<feature type="signal peptide" evidence="7">
    <location>
        <begin position="1"/>
        <end position="25"/>
    </location>
</feature>
<comment type="function">
    <text evidence="5">Has immunoglobulin-binding and hemagglutination properties, and can bind to mannose. Essential for virulence. May be involved in LPS biosynthesis or polysaccharide transport.</text>
</comment>
<dbReference type="EMBL" id="JAESVN010000004">
    <property type="protein sequence ID" value="MBL4917642.1"/>
    <property type="molecule type" value="Genomic_DNA"/>
</dbReference>
<keyword evidence="3" id="KW-1003">Cell membrane</keyword>
<dbReference type="Proteomes" id="UP000648908">
    <property type="component" value="Unassembled WGS sequence"/>
</dbReference>
<keyword evidence="3" id="KW-0472">Membrane</keyword>
<reference evidence="8" key="1">
    <citation type="submission" date="2021-01" db="EMBL/GenBank/DDBJ databases">
        <title>Tabrizicola alba sp. nov. a motile alkaliphilic bacterium isolated from a soda lake.</title>
        <authorList>
            <person name="Szuroczki S."/>
            <person name="Abbaszade G."/>
            <person name="Schumann P."/>
            <person name="Toth E."/>
        </authorList>
    </citation>
    <scope>NUCLEOTIDE SEQUENCE</scope>
    <source>
        <strain evidence="8">DMG-N-6</strain>
    </source>
</reference>
<accession>A0A8K0Y193</accession>
<evidence type="ECO:0000256" key="2">
    <source>
        <dbReference type="ARBA" id="ARBA00020552"/>
    </source>
</evidence>
<organism evidence="8 9">
    <name type="scientific">Szabonella alba</name>
    <dbReference type="NCBI Taxonomy" id="2804194"/>
    <lineage>
        <taxon>Bacteria</taxon>
        <taxon>Pseudomonadati</taxon>
        <taxon>Pseudomonadota</taxon>
        <taxon>Alphaproteobacteria</taxon>
        <taxon>Rhodobacterales</taxon>
        <taxon>Paracoccaceae</taxon>
        <taxon>Szabonella</taxon>
    </lineage>
</organism>
<feature type="region of interest" description="Disordered" evidence="6">
    <location>
        <begin position="54"/>
        <end position="98"/>
    </location>
</feature>
<evidence type="ECO:0000256" key="1">
    <source>
        <dbReference type="ARBA" id="ARBA00010270"/>
    </source>
</evidence>
<sequence>MKLFTSTLAAVVLSLTPITVAPANAAPVAPLALTGSIGELTLQADLVEVQQRRGYRDNRDRRRFDRRDRGRHGFDNRHRRPPVHHRPRREADRDRGPDLGSALIGAIIGGVLVDQFNRPQPVQVPQGNAGRYLSQNHVNWCHDRWRSYRASDNSYQPYNGPRRVCSSPYGPS</sequence>
<comment type="caution">
    <text evidence="8">The sequence shown here is derived from an EMBL/GenBank/DDBJ whole genome shotgun (WGS) entry which is preliminary data.</text>
</comment>
<proteinExistence type="inferred from homology"/>
<keyword evidence="7" id="KW-0732">Signal</keyword>
<keyword evidence="9" id="KW-1185">Reference proteome</keyword>
<gene>
    <name evidence="8" type="ORF">JL811_10455</name>
</gene>
<feature type="compositionally biased region" description="Basic residues" evidence="6">
    <location>
        <begin position="77"/>
        <end position="88"/>
    </location>
</feature>
<evidence type="ECO:0000256" key="7">
    <source>
        <dbReference type="SAM" id="SignalP"/>
    </source>
</evidence>
<feature type="chain" id="PRO_5035471945" description="Lectin-like protein BA14k" evidence="7">
    <location>
        <begin position="26"/>
        <end position="172"/>
    </location>
</feature>
<evidence type="ECO:0000256" key="4">
    <source>
        <dbReference type="ARBA" id="ARBA00022734"/>
    </source>
</evidence>
<feature type="compositionally biased region" description="Basic and acidic residues" evidence="6">
    <location>
        <begin position="54"/>
        <end position="76"/>
    </location>
</feature>
<evidence type="ECO:0000256" key="6">
    <source>
        <dbReference type="SAM" id="MobiDB-lite"/>
    </source>
</evidence>
<protein>
    <recommendedName>
        <fullName evidence="2">Lectin-like protein BA14k</fullName>
    </recommendedName>
</protein>
<comment type="similarity">
    <text evidence="1">Belongs to the BA14k family.</text>
</comment>
<dbReference type="AlphaFoldDB" id="A0A8K0Y193"/>
<dbReference type="Pfam" id="PF07886">
    <property type="entry name" value="BA14K"/>
    <property type="match status" value="1"/>
</dbReference>
<dbReference type="GO" id="GO:0030246">
    <property type="term" value="F:carbohydrate binding"/>
    <property type="evidence" value="ECO:0007669"/>
    <property type="project" value="UniProtKB-KW"/>
</dbReference>
<dbReference type="InterPro" id="IPR012413">
    <property type="entry name" value="BA14K"/>
</dbReference>
<dbReference type="RefSeq" id="WP_202688579.1">
    <property type="nucleotide sequence ID" value="NZ_JAESVN010000004.1"/>
</dbReference>
<name>A0A8K0Y193_9RHOB</name>